<evidence type="ECO:0000313" key="2">
    <source>
        <dbReference type="Proteomes" id="UP000464220"/>
    </source>
</evidence>
<name>A0A6B9SP33_9CAUD</name>
<keyword evidence="2" id="KW-1185">Reference proteome</keyword>
<accession>A0A6B9SP33</accession>
<reference evidence="1 2" key="1">
    <citation type="submission" date="2019-12" db="EMBL/GenBank/DDBJ databases">
        <title>Phage therapy of healthcare-associated infections.</title>
        <authorList>
            <person name="Kiseleva I.A."/>
            <person name="Zulkarneev E.R."/>
            <person name="Kalendr R.S."/>
            <person name="Rubalskii E.O."/>
            <person name="Aleshkin A.V."/>
            <person name="Vakarina A.A."/>
            <person name="Stepanova T.F."/>
            <person name="Kataeva L.V."/>
        </authorList>
    </citation>
    <scope>NUCLEOTIDE SEQUENCE [LARGE SCALE GENOMIC DNA]</scope>
</reference>
<dbReference type="EMBL" id="MN840485">
    <property type="protein sequence ID" value="QHJ72675.1"/>
    <property type="molecule type" value="Genomic_DNA"/>
</dbReference>
<evidence type="ECO:0000313" key="1">
    <source>
        <dbReference type="EMBL" id="QHJ72675.1"/>
    </source>
</evidence>
<organism evidence="1 2">
    <name type="scientific">Escherichia phage 2725-N35</name>
    <dbReference type="NCBI Taxonomy" id="2692738"/>
    <lineage>
        <taxon>Viruses</taxon>
        <taxon>Duplodnaviria</taxon>
        <taxon>Heunggongvirae</taxon>
        <taxon>Uroviricota</taxon>
        <taxon>Caudoviricetes</taxon>
        <taxon>Drexlerviridae</taxon>
        <taxon>Braunvirinae</taxon>
        <taxon>Veterinaerplatzvirus</taxon>
        <taxon>Veterinaerplatzvirus vv2725N25</taxon>
    </lineage>
</organism>
<dbReference type="Proteomes" id="UP000464220">
    <property type="component" value="Segment"/>
</dbReference>
<proteinExistence type="predicted"/>
<sequence>MKNKSKALYLGNTYDECCEFTPGREYDFYDLGDGFIGLCDDNDTERCIKNGTFYKFKLINEDHFVTETECASMHPSADKKPEFRYYINGEVVTKVKFDDTLLCVKDFESSGVDTSSIKFEVKFE</sequence>
<protein>
    <submittedName>
        <fullName evidence="1">Uncharacterized protein</fullName>
    </submittedName>
</protein>